<name>A0ABD3S237_9LAMI</name>
<organism evidence="4 5">
    <name type="scientific">Penstemon smallii</name>
    <dbReference type="NCBI Taxonomy" id="265156"/>
    <lineage>
        <taxon>Eukaryota</taxon>
        <taxon>Viridiplantae</taxon>
        <taxon>Streptophyta</taxon>
        <taxon>Embryophyta</taxon>
        <taxon>Tracheophyta</taxon>
        <taxon>Spermatophyta</taxon>
        <taxon>Magnoliopsida</taxon>
        <taxon>eudicotyledons</taxon>
        <taxon>Gunneridae</taxon>
        <taxon>Pentapetalae</taxon>
        <taxon>asterids</taxon>
        <taxon>lamiids</taxon>
        <taxon>Lamiales</taxon>
        <taxon>Plantaginaceae</taxon>
        <taxon>Cheloneae</taxon>
        <taxon>Penstemon</taxon>
    </lineage>
</organism>
<dbReference type="InterPro" id="IPR024078">
    <property type="entry name" value="LmbE-like_dom_sf"/>
</dbReference>
<feature type="chain" id="PRO_5044891871" description="N-acetylglucosaminylphosphatidylinositol deacetylase" evidence="3">
    <location>
        <begin position="18"/>
        <end position="258"/>
    </location>
</feature>
<keyword evidence="3" id="KW-0732">Signal</keyword>
<sequence>MAWTVIVLSLIVAWVASLCKVLRGSLSASTPTFLNDDGGSRRRNVLLVIAHPDDESMFFAPTINYLISMGHNLHVLCLSTGGADGMGSIRKEELYLASAILKIPTQQVKVLDHPDLQDGFGRVWNWELLASTINEETHANDIDLIITFDHNGVSGHCNHCDVHQGVRNLLYDPSGKHLEAWELVSTNIVRKYIGPVDIWLSILFARGQINEQSHCLLNLDPLKSYAAMAQHSSQWVWYRKLFVSFSSYTYVNTLKKIR</sequence>
<dbReference type="Pfam" id="PF02585">
    <property type="entry name" value="PIG-L"/>
    <property type="match status" value="1"/>
</dbReference>
<feature type="signal peptide" evidence="3">
    <location>
        <begin position="1"/>
        <end position="17"/>
    </location>
</feature>
<dbReference type="AlphaFoldDB" id="A0ABD3S237"/>
<evidence type="ECO:0000313" key="5">
    <source>
        <dbReference type="Proteomes" id="UP001634393"/>
    </source>
</evidence>
<accession>A0ABD3S237</accession>
<dbReference type="Proteomes" id="UP001634393">
    <property type="component" value="Unassembled WGS sequence"/>
</dbReference>
<evidence type="ECO:0000256" key="2">
    <source>
        <dbReference type="ARBA" id="ARBA00012176"/>
    </source>
</evidence>
<reference evidence="4 5" key="1">
    <citation type="submission" date="2024-12" db="EMBL/GenBank/DDBJ databases">
        <title>The unique morphological basis and parallel evolutionary history of personate flowers in Penstemon.</title>
        <authorList>
            <person name="Depatie T.H."/>
            <person name="Wessinger C.A."/>
        </authorList>
    </citation>
    <scope>NUCLEOTIDE SEQUENCE [LARGE SCALE GENOMIC DNA]</scope>
    <source>
        <strain evidence="4">WTNN_2</strain>
        <tissue evidence="4">Leaf</tissue>
    </source>
</reference>
<comment type="caution">
    <text evidence="4">The sequence shown here is derived from an EMBL/GenBank/DDBJ whole genome shotgun (WGS) entry which is preliminary data.</text>
</comment>
<keyword evidence="5" id="KW-1185">Reference proteome</keyword>
<gene>
    <name evidence="4" type="ORF">ACJIZ3_004376</name>
</gene>
<protein>
    <recommendedName>
        <fullName evidence="2">N-acetylglucosaminylphosphatidylinositol deacetylase</fullName>
        <ecNumber evidence="2">3.5.1.89</ecNumber>
    </recommendedName>
</protein>
<comment type="similarity">
    <text evidence="1">Belongs to the PIGL family.</text>
</comment>
<dbReference type="PANTHER" id="PTHR12993:SF11">
    <property type="entry name" value="N-ACETYLGLUCOSAMINYL-PHOSPHATIDYLINOSITOL DE-N-ACETYLASE"/>
    <property type="match status" value="1"/>
</dbReference>
<dbReference type="SUPFAM" id="SSF102588">
    <property type="entry name" value="LmbE-like"/>
    <property type="match status" value="1"/>
</dbReference>
<dbReference type="PANTHER" id="PTHR12993">
    <property type="entry name" value="N-ACETYLGLUCOSAMINYL-PHOSPHATIDYLINOSITOL DE-N-ACETYLASE-RELATED"/>
    <property type="match status" value="1"/>
</dbReference>
<dbReference type="InterPro" id="IPR003737">
    <property type="entry name" value="GlcNAc_PI_deacetylase-related"/>
</dbReference>
<proteinExistence type="inferred from homology"/>
<dbReference type="Gene3D" id="3.40.50.10320">
    <property type="entry name" value="LmbE-like"/>
    <property type="match status" value="1"/>
</dbReference>
<evidence type="ECO:0000256" key="1">
    <source>
        <dbReference type="ARBA" id="ARBA00006066"/>
    </source>
</evidence>
<dbReference type="GO" id="GO:0000225">
    <property type="term" value="F:N-acetylglucosaminylphosphatidylinositol deacetylase activity"/>
    <property type="evidence" value="ECO:0007669"/>
    <property type="project" value="UniProtKB-EC"/>
</dbReference>
<evidence type="ECO:0000313" key="4">
    <source>
        <dbReference type="EMBL" id="KAL3818471.1"/>
    </source>
</evidence>
<dbReference type="EC" id="3.5.1.89" evidence="2"/>
<dbReference type="EMBL" id="JBJXBP010000007">
    <property type="protein sequence ID" value="KAL3818471.1"/>
    <property type="molecule type" value="Genomic_DNA"/>
</dbReference>
<evidence type="ECO:0000256" key="3">
    <source>
        <dbReference type="SAM" id="SignalP"/>
    </source>
</evidence>